<dbReference type="PANTHER" id="PTHR33156">
    <property type="entry name" value="OS02G0230000 PROTEIN"/>
    <property type="match status" value="1"/>
</dbReference>
<dbReference type="EMBL" id="LFYR01001032">
    <property type="protein sequence ID" value="KMZ65543.1"/>
    <property type="molecule type" value="Genomic_DNA"/>
</dbReference>
<evidence type="ECO:0008006" key="4">
    <source>
        <dbReference type="Google" id="ProtNLM"/>
    </source>
</evidence>
<dbReference type="Proteomes" id="UP000036987">
    <property type="component" value="Unassembled WGS sequence"/>
</dbReference>
<dbReference type="OMA" id="SARLICF"/>
<feature type="compositionally biased region" description="Polar residues" evidence="1">
    <location>
        <begin position="85"/>
        <end position="100"/>
    </location>
</feature>
<name>A0A0K9P8Z5_ZOSMR</name>
<dbReference type="InterPro" id="IPR043459">
    <property type="entry name" value="NFD6/NOXY2-like"/>
</dbReference>
<evidence type="ECO:0000313" key="2">
    <source>
        <dbReference type="EMBL" id="KMZ65543.1"/>
    </source>
</evidence>
<protein>
    <recommendedName>
        <fullName evidence="4">Protein NUCLEAR FUSION DEFECTIVE 6, chloroplastic/mitochondrial-like</fullName>
    </recommendedName>
</protein>
<gene>
    <name evidence="2" type="ORF">ZOSMA_31G01320</name>
</gene>
<keyword evidence="3" id="KW-1185">Reference proteome</keyword>
<reference evidence="3" key="1">
    <citation type="journal article" date="2016" name="Nature">
        <title>The genome of the seagrass Zostera marina reveals angiosperm adaptation to the sea.</title>
        <authorList>
            <person name="Olsen J.L."/>
            <person name="Rouze P."/>
            <person name="Verhelst B."/>
            <person name="Lin Y.-C."/>
            <person name="Bayer T."/>
            <person name="Collen J."/>
            <person name="Dattolo E."/>
            <person name="De Paoli E."/>
            <person name="Dittami S."/>
            <person name="Maumus F."/>
            <person name="Michel G."/>
            <person name="Kersting A."/>
            <person name="Lauritano C."/>
            <person name="Lohaus R."/>
            <person name="Toepel M."/>
            <person name="Tonon T."/>
            <person name="Vanneste K."/>
            <person name="Amirebrahimi M."/>
            <person name="Brakel J."/>
            <person name="Bostroem C."/>
            <person name="Chovatia M."/>
            <person name="Grimwood J."/>
            <person name="Jenkins J.W."/>
            <person name="Jueterbock A."/>
            <person name="Mraz A."/>
            <person name="Stam W.T."/>
            <person name="Tice H."/>
            <person name="Bornberg-Bauer E."/>
            <person name="Green P.J."/>
            <person name="Pearson G.A."/>
            <person name="Procaccini G."/>
            <person name="Duarte C.M."/>
            <person name="Schmutz J."/>
            <person name="Reusch T.B.H."/>
            <person name="Van de Peer Y."/>
        </authorList>
    </citation>
    <scope>NUCLEOTIDE SEQUENCE [LARGE SCALE GENOMIC DNA]</scope>
    <source>
        <strain evidence="3">cv. Finnish</strain>
    </source>
</reference>
<feature type="region of interest" description="Disordered" evidence="1">
    <location>
        <begin position="22"/>
        <end position="42"/>
    </location>
</feature>
<feature type="compositionally biased region" description="Low complexity" evidence="1">
    <location>
        <begin position="22"/>
        <end position="41"/>
    </location>
</feature>
<feature type="region of interest" description="Disordered" evidence="1">
    <location>
        <begin position="80"/>
        <end position="100"/>
    </location>
</feature>
<proteinExistence type="predicted"/>
<comment type="caution">
    <text evidence="2">The sequence shown here is derived from an EMBL/GenBank/DDBJ whole genome shotgun (WGS) entry which is preliminary data.</text>
</comment>
<dbReference type="PANTHER" id="PTHR33156:SF9">
    <property type="entry name" value="PROTEIN NUCLEAR FUSION DEFECTIVE 6, CHLOROPLASTIC_MITOCHONDRIAL"/>
    <property type="match status" value="1"/>
</dbReference>
<evidence type="ECO:0000313" key="3">
    <source>
        <dbReference type="Proteomes" id="UP000036987"/>
    </source>
</evidence>
<sequence length="100" mass="10331">MASACIRSAGRTSLFSLRSCLKPKLSSSKPPSSSSFGSSASRVPNSFISRAPVELGCCSGSMFPLHSAIAAARLTSRLSSTSQSCRDLSQGTLCRTSPGL</sequence>
<accession>A0A0K9P8Z5</accession>
<dbReference type="AlphaFoldDB" id="A0A0K9P8Z5"/>
<organism evidence="2 3">
    <name type="scientific">Zostera marina</name>
    <name type="common">Eelgrass</name>
    <dbReference type="NCBI Taxonomy" id="29655"/>
    <lineage>
        <taxon>Eukaryota</taxon>
        <taxon>Viridiplantae</taxon>
        <taxon>Streptophyta</taxon>
        <taxon>Embryophyta</taxon>
        <taxon>Tracheophyta</taxon>
        <taxon>Spermatophyta</taxon>
        <taxon>Magnoliopsida</taxon>
        <taxon>Liliopsida</taxon>
        <taxon>Zosteraceae</taxon>
        <taxon>Zostera</taxon>
    </lineage>
</organism>
<evidence type="ECO:0000256" key="1">
    <source>
        <dbReference type="SAM" id="MobiDB-lite"/>
    </source>
</evidence>